<dbReference type="CDD" id="cd21037">
    <property type="entry name" value="MLKL_NTD"/>
    <property type="match status" value="1"/>
</dbReference>
<dbReference type="GO" id="GO:0004674">
    <property type="term" value="F:protein serine/threonine kinase activity"/>
    <property type="evidence" value="ECO:0007669"/>
    <property type="project" value="TreeGrafter"/>
</dbReference>
<dbReference type="PROSITE" id="PS50011">
    <property type="entry name" value="PROTEIN_KINASE_DOM"/>
    <property type="match status" value="1"/>
</dbReference>
<keyword evidence="4" id="KW-0067">ATP-binding</keyword>
<dbReference type="Gene3D" id="1.10.510.10">
    <property type="entry name" value="Transferase(Phosphotransferase) domain 1"/>
    <property type="match status" value="1"/>
</dbReference>
<sequence>MVSIDSLPALQIAAFALKTAKDTIPTLRSHQERCNHLVERCQRLIVDVCGQLKPNSSTELLRQLQFRELVLTEVRDGRACITVRDIVMGLQNKGTVWRALNKENLEKAFKSADTELSDAFLLFNVGAHVTNNRYQHELAAALESDRQHLLTCLDGLLKRSQLLAEAFEKKDNRKALLNGPSANVTCEYAVGDVVLEPEADATLGTGTIGKVVRGYLGRRVVAVKLLHPEFSQHLTQHCDQKLLKSKFLLWTRLLHPNVATFLGFFINDNQHCFLGQYYVRGNVLEYLERYPEANRLSMLHQACCGMEYLHENMIIHGNLKASNLLVGKDHKILVSDYDLAWLIDDAKTTDPASQPTFGSLVYMAPEYFDGGDLEYHVDVYSFAIATWVLHTGCTPFTQVPWRKYRQRVVEKRERPQKPDSIHDVLWSAMDKWWSHDPDDRPTFIEIEGFLHGAKPRVGLRRERSRIKPPEIIIMQPSTSQSMTPVSPAVTMDFGPTIPISESGKKALAE</sequence>
<dbReference type="InterPro" id="IPR001245">
    <property type="entry name" value="Ser-Thr/Tyr_kinase_cat_dom"/>
</dbReference>
<keyword evidence="3" id="KW-0418">Kinase</keyword>
<protein>
    <recommendedName>
        <fullName evidence="5">Protein kinase domain-containing protein</fullName>
    </recommendedName>
</protein>
<evidence type="ECO:0000256" key="1">
    <source>
        <dbReference type="ARBA" id="ARBA00022679"/>
    </source>
</evidence>
<dbReference type="EMBL" id="JAFIQS010000007">
    <property type="protein sequence ID" value="KAG5167730.1"/>
    <property type="molecule type" value="Genomic_DNA"/>
</dbReference>
<name>A0A8H7XY33_PSICU</name>
<dbReference type="InterPro" id="IPR051681">
    <property type="entry name" value="Ser/Thr_Kinases-Pseudokinases"/>
</dbReference>
<dbReference type="PANTHER" id="PTHR44329:SF288">
    <property type="entry name" value="MITOGEN-ACTIVATED PROTEIN KINASE KINASE KINASE 20"/>
    <property type="match status" value="1"/>
</dbReference>
<dbReference type="PANTHER" id="PTHR44329">
    <property type="entry name" value="SERINE/THREONINE-PROTEIN KINASE TNNI3K-RELATED"/>
    <property type="match status" value="1"/>
</dbReference>
<evidence type="ECO:0000256" key="4">
    <source>
        <dbReference type="ARBA" id="ARBA00022840"/>
    </source>
</evidence>
<dbReference type="GO" id="GO:0005524">
    <property type="term" value="F:ATP binding"/>
    <property type="evidence" value="ECO:0007669"/>
    <property type="project" value="UniProtKB-KW"/>
</dbReference>
<evidence type="ECO:0000313" key="6">
    <source>
        <dbReference type="EMBL" id="KAG5167730.1"/>
    </source>
</evidence>
<feature type="domain" description="Protein kinase" evidence="5">
    <location>
        <begin position="197"/>
        <end position="450"/>
    </location>
</feature>
<comment type="caution">
    <text evidence="6">The sequence shown here is derived from an EMBL/GenBank/DDBJ whole genome shotgun (WGS) entry which is preliminary data.</text>
</comment>
<keyword evidence="1" id="KW-0808">Transferase</keyword>
<organism evidence="6">
    <name type="scientific">Psilocybe cubensis</name>
    <name type="common">Psychedelic mushroom</name>
    <name type="synonym">Stropharia cubensis</name>
    <dbReference type="NCBI Taxonomy" id="181762"/>
    <lineage>
        <taxon>Eukaryota</taxon>
        <taxon>Fungi</taxon>
        <taxon>Dikarya</taxon>
        <taxon>Basidiomycota</taxon>
        <taxon>Agaricomycotina</taxon>
        <taxon>Agaricomycetes</taxon>
        <taxon>Agaricomycetidae</taxon>
        <taxon>Agaricales</taxon>
        <taxon>Agaricineae</taxon>
        <taxon>Strophariaceae</taxon>
        <taxon>Psilocybe</taxon>
    </lineage>
</organism>
<evidence type="ECO:0000256" key="2">
    <source>
        <dbReference type="ARBA" id="ARBA00022741"/>
    </source>
</evidence>
<dbReference type="InterPro" id="IPR059179">
    <property type="entry name" value="MLKL-like_MCAfunc"/>
</dbReference>
<dbReference type="AlphaFoldDB" id="A0A8H7XY33"/>
<proteinExistence type="predicted"/>
<gene>
    <name evidence="6" type="ORF">JR316_008082</name>
</gene>
<keyword evidence="2" id="KW-0547">Nucleotide-binding</keyword>
<dbReference type="InterPro" id="IPR000719">
    <property type="entry name" value="Prot_kinase_dom"/>
</dbReference>
<dbReference type="Gene3D" id="3.30.200.20">
    <property type="entry name" value="Phosphorylase Kinase, domain 1"/>
    <property type="match status" value="1"/>
</dbReference>
<reference evidence="6" key="1">
    <citation type="submission" date="2021-02" db="EMBL/GenBank/DDBJ databases">
        <title>Psilocybe cubensis genome.</title>
        <authorList>
            <person name="Mckernan K.J."/>
            <person name="Crawford S."/>
            <person name="Trippe A."/>
            <person name="Kane L.T."/>
            <person name="Mclaughlin S."/>
        </authorList>
    </citation>
    <scope>NUCLEOTIDE SEQUENCE [LARGE SCALE GENOMIC DNA]</scope>
    <source>
        <strain evidence="6">MGC-MH-2018</strain>
    </source>
</reference>
<accession>A0A8H7XY33</accession>
<dbReference type="InterPro" id="IPR011009">
    <property type="entry name" value="Kinase-like_dom_sf"/>
</dbReference>
<dbReference type="SUPFAM" id="SSF56112">
    <property type="entry name" value="Protein kinase-like (PK-like)"/>
    <property type="match status" value="1"/>
</dbReference>
<evidence type="ECO:0000259" key="5">
    <source>
        <dbReference type="PROSITE" id="PS50011"/>
    </source>
</evidence>
<evidence type="ECO:0000256" key="3">
    <source>
        <dbReference type="ARBA" id="ARBA00022777"/>
    </source>
</evidence>
<dbReference type="Pfam" id="PF07714">
    <property type="entry name" value="PK_Tyr_Ser-Thr"/>
    <property type="match status" value="1"/>
</dbReference>